<keyword evidence="1" id="KW-0067">ATP-binding</keyword>
<dbReference type="GO" id="GO:0004386">
    <property type="term" value="F:helicase activity"/>
    <property type="evidence" value="ECO:0007669"/>
    <property type="project" value="UniProtKB-KW"/>
</dbReference>
<proteinExistence type="predicted"/>
<keyword evidence="1" id="KW-0347">Helicase</keyword>
<reference evidence="2" key="1">
    <citation type="journal article" date="2017" name="Environ. Microbiol. Rep.">
        <title>Genetic Diversity of Marine Anaerobic Ammonium-Oxidizing Bacteria as Revealed by Genomic and Proteomic Analyses of 'Candidatus Scalindua japonica'.</title>
        <authorList>
            <person name="Oshiki M."/>
            <person name="Mizuto K."/>
            <person name="Kimura Z."/>
            <person name="Kindaichi T."/>
            <person name="Satoh H."/>
            <person name="Okabe S."/>
        </authorList>
    </citation>
    <scope>NUCLEOTIDE SEQUENCE [LARGE SCALE GENOMIC DNA]</scope>
    <source>
        <strain evidence="2">husup-a2</strain>
    </source>
</reference>
<dbReference type="SUPFAM" id="SSF141371">
    <property type="entry name" value="PilZ domain-like"/>
    <property type="match status" value="1"/>
</dbReference>
<dbReference type="Proteomes" id="UP000218542">
    <property type="component" value="Unassembled WGS sequence"/>
</dbReference>
<keyword evidence="2" id="KW-1185">Reference proteome</keyword>
<dbReference type="Gene3D" id="2.30.110.10">
    <property type="entry name" value="Electron Transport, Fmn-binding Protein, Chain A"/>
    <property type="match status" value="1"/>
</dbReference>
<keyword evidence="1" id="KW-0378">Hydrolase</keyword>
<accession>A0A286TXV6</accession>
<sequence length="88" mass="10128">MINGMSLKIQIKGNKAQLETELIVTESDKLLIVRIPPIFTMTDTSNLIFKGNTIFVRYQRWGSLSGFQSQIVDFDLVKTKQHYESNFT</sequence>
<keyword evidence="1" id="KW-0547">Nucleotide-binding</keyword>
<organism evidence="1 2">
    <name type="scientific">Candidatus Scalindua japonica</name>
    <dbReference type="NCBI Taxonomy" id="1284222"/>
    <lineage>
        <taxon>Bacteria</taxon>
        <taxon>Pseudomonadati</taxon>
        <taxon>Planctomycetota</taxon>
        <taxon>Candidatus Brocadiia</taxon>
        <taxon>Candidatus Brocadiales</taxon>
        <taxon>Candidatus Scalinduaceae</taxon>
        <taxon>Candidatus Scalindua</taxon>
    </lineage>
</organism>
<dbReference type="InterPro" id="IPR012349">
    <property type="entry name" value="Split_barrel_FMN-bd"/>
</dbReference>
<dbReference type="AlphaFoldDB" id="A0A286TXV6"/>
<protein>
    <submittedName>
        <fullName evidence="1">Replicative DNA helicase</fullName>
    </submittedName>
</protein>
<comment type="caution">
    <text evidence="1">The sequence shown here is derived from an EMBL/GenBank/DDBJ whole genome shotgun (WGS) entry which is preliminary data.</text>
</comment>
<dbReference type="EMBL" id="BAOS01000013">
    <property type="protein sequence ID" value="GAX60651.1"/>
    <property type="molecule type" value="Genomic_DNA"/>
</dbReference>
<evidence type="ECO:0000313" key="1">
    <source>
        <dbReference type="EMBL" id="GAX60651.1"/>
    </source>
</evidence>
<gene>
    <name evidence="1" type="ORF">SCALIN_C13_0166</name>
</gene>
<name>A0A286TXV6_9BACT</name>
<evidence type="ECO:0000313" key="2">
    <source>
        <dbReference type="Proteomes" id="UP000218542"/>
    </source>
</evidence>